<dbReference type="AlphaFoldDB" id="S6CAI3"/>
<evidence type="ECO:0000313" key="2">
    <source>
        <dbReference type="EMBL" id="BAN65860.1"/>
    </source>
</evidence>
<feature type="region of interest" description="Disordered" evidence="1">
    <location>
        <begin position="79"/>
        <end position="99"/>
    </location>
</feature>
<proteinExistence type="evidence at transcript level"/>
<accession>S6CAI3</accession>
<dbReference type="EMBL" id="AK442066">
    <property type="protein sequence ID" value="BAN65860.1"/>
    <property type="molecule type" value="mRNA"/>
</dbReference>
<reference evidence="2" key="1">
    <citation type="journal article" date="2014" name="BMC Genomics">
        <title>The Babesia bovis gene and promoter model: an update from full-length EST analysis.</title>
        <authorList>
            <person name="Yamagishi J."/>
            <person name="Wakaguri H."/>
            <person name="Yokoyama N."/>
            <person name="Yamashita R."/>
            <person name="Suzuki Y."/>
            <person name="Xuan X."/>
            <person name="Igarashi I."/>
        </authorList>
    </citation>
    <scope>NUCLEOTIDE SEQUENCE</scope>
    <source>
        <strain evidence="2">Texas</strain>
    </source>
</reference>
<evidence type="ECO:0000256" key="1">
    <source>
        <dbReference type="SAM" id="MobiDB-lite"/>
    </source>
</evidence>
<dbReference type="VEuPathDB" id="PiroplasmaDB:BBOV_II003020"/>
<organism evidence="2">
    <name type="scientific">Babesia bovis</name>
    <dbReference type="NCBI Taxonomy" id="5865"/>
    <lineage>
        <taxon>Eukaryota</taxon>
        <taxon>Sar</taxon>
        <taxon>Alveolata</taxon>
        <taxon>Apicomplexa</taxon>
        <taxon>Aconoidasida</taxon>
        <taxon>Piroplasmida</taxon>
        <taxon>Babesiidae</taxon>
        <taxon>Babesia</taxon>
    </lineage>
</organism>
<feature type="compositionally biased region" description="Low complexity" evidence="1">
    <location>
        <begin position="79"/>
        <end position="94"/>
    </location>
</feature>
<name>S6CAI3_BABBO</name>
<protein>
    <submittedName>
        <fullName evidence="2">Uncharacterized protein</fullName>
    </submittedName>
</protein>
<gene>
    <name evidence="2" type="primary">BBOV_II003020</name>
</gene>
<sequence length="262" mass="28814">MAGPCLGEFCDSISLDAVGATATKVVSLRNVDLQCLLDAEESTCSPFSDVNDLKKSESMFSDDPNYLWFVKQRADRLRGSSLGGRSQRRNLSSSHGSDVSSTCVMVNIKHDTCVNLCDNPSDMWHGLKMSDGTPVVIRSKRFRPKRFGDGTYRKSTGKGLGAYRVAKSARVDVSRQASEDRRHDGRIGPINYGSGFLSLQRYVGRGDGASAIYRMNGVDARVVHSSRRKEIIVRRRRLQVQHKLAKARGVLPSEIGTGTSVL</sequence>